<keyword evidence="2" id="KW-1185">Reference proteome</keyword>
<comment type="caution">
    <text evidence="1">The sequence shown here is derived from an EMBL/GenBank/DDBJ whole genome shotgun (WGS) entry which is preliminary data.</text>
</comment>
<gene>
    <name evidence="1" type="ORF">MLD38_000807</name>
</gene>
<sequence>MELKTRCASPMIASAVAVFLFSAVGHAFTPSGWTKAHATFYGGADASGTMGGACGYGNLYSMGYGTRTAALSTALFNDGSSCGQCYKIICDYKSDPQWCRKGVSVTITATNFCPPNYDLPNDNGGWCNPPLEHFDMAQPAWEKIGIYRGGIVPVFYQRVPCRKRGGRVGASYRSSNGIEIEVRPSGSVPLKRSSLQAPGHRSSNGSEVFDESSIETGEPVEASNIMSCPGVSQSRIASTLILSSWMPSLWTKYPKKKSLSIVNGSDGLCKRDIVACLTFSKSHPFYGNFYVHNRGTTYVALQVSLAQQGEKCGLYLQFHQRVPQDDPTWKKFVALEEFLKACKAQMIRISSLPGGQEVSLDCRG</sequence>
<protein>
    <submittedName>
        <fullName evidence="1">Uncharacterized protein</fullName>
    </submittedName>
</protein>
<name>A0ACB9SBB9_9MYRT</name>
<dbReference type="EMBL" id="CM042880">
    <property type="protein sequence ID" value="KAI4388484.1"/>
    <property type="molecule type" value="Genomic_DNA"/>
</dbReference>
<reference evidence="2" key="1">
    <citation type="journal article" date="2023" name="Front. Plant Sci.">
        <title>Chromosomal-level genome assembly of Melastoma candidum provides insights into trichome evolution.</title>
        <authorList>
            <person name="Zhong Y."/>
            <person name="Wu W."/>
            <person name="Sun C."/>
            <person name="Zou P."/>
            <person name="Liu Y."/>
            <person name="Dai S."/>
            <person name="Zhou R."/>
        </authorList>
    </citation>
    <scope>NUCLEOTIDE SEQUENCE [LARGE SCALE GENOMIC DNA]</scope>
</reference>
<proteinExistence type="predicted"/>
<evidence type="ECO:0000313" key="1">
    <source>
        <dbReference type="EMBL" id="KAI4388484.1"/>
    </source>
</evidence>
<accession>A0ACB9SBB9</accession>
<dbReference type="Proteomes" id="UP001057402">
    <property type="component" value="Chromosome 1"/>
</dbReference>
<organism evidence="1 2">
    <name type="scientific">Melastoma candidum</name>
    <dbReference type="NCBI Taxonomy" id="119954"/>
    <lineage>
        <taxon>Eukaryota</taxon>
        <taxon>Viridiplantae</taxon>
        <taxon>Streptophyta</taxon>
        <taxon>Embryophyta</taxon>
        <taxon>Tracheophyta</taxon>
        <taxon>Spermatophyta</taxon>
        <taxon>Magnoliopsida</taxon>
        <taxon>eudicotyledons</taxon>
        <taxon>Gunneridae</taxon>
        <taxon>Pentapetalae</taxon>
        <taxon>rosids</taxon>
        <taxon>malvids</taxon>
        <taxon>Myrtales</taxon>
        <taxon>Melastomataceae</taxon>
        <taxon>Melastomatoideae</taxon>
        <taxon>Melastomateae</taxon>
        <taxon>Melastoma</taxon>
    </lineage>
</organism>
<evidence type="ECO:0000313" key="2">
    <source>
        <dbReference type="Proteomes" id="UP001057402"/>
    </source>
</evidence>